<name>A0A098VPD7_9MICR</name>
<dbReference type="InterPro" id="IPR002734">
    <property type="entry name" value="RibDG_C"/>
</dbReference>
<dbReference type="PANTHER" id="PTHR38011:SF11">
    <property type="entry name" value="2,5-DIAMINO-6-RIBOSYLAMINO-4(3H)-PYRIMIDINONE 5'-PHOSPHATE REDUCTASE"/>
    <property type="match status" value="1"/>
</dbReference>
<evidence type="ECO:0000256" key="4">
    <source>
        <dbReference type="ARBA" id="ARBA00015035"/>
    </source>
</evidence>
<organism evidence="11 12">
    <name type="scientific">Mitosporidium daphniae</name>
    <dbReference type="NCBI Taxonomy" id="1485682"/>
    <lineage>
        <taxon>Eukaryota</taxon>
        <taxon>Fungi</taxon>
        <taxon>Fungi incertae sedis</taxon>
        <taxon>Microsporidia</taxon>
        <taxon>Mitosporidium</taxon>
    </lineage>
</organism>
<dbReference type="Pfam" id="PF01872">
    <property type="entry name" value="RibD_C"/>
    <property type="match status" value="1"/>
</dbReference>
<evidence type="ECO:0000313" key="11">
    <source>
        <dbReference type="EMBL" id="KGG50902.1"/>
    </source>
</evidence>
<evidence type="ECO:0000256" key="9">
    <source>
        <dbReference type="ARBA" id="ARBA00049020"/>
    </source>
</evidence>
<evidence type="ECO:0000256" key="7">
    <source>
        <dbReference type="ARBA" id="ARBA00031630"/>
    </source>
</evidence>
<dbReference type="InterPro" id="IPR024072">
    <property type="entry name" value="DHFR-like_dom_sf"/>
</dbReference>
<evidence type="ECO:0000256" key="3">
    <source>
        <dbReference type="ARBA" id="ARBA00012851"/>
    </source>
</evidence>
<comment type="catalytic activity">
    <reaction evidence="9">
        <text>2,5-diamino-6-(1-D-ribitylamino)pyrimidin-4(3H)-one 5'-phosphate + NADP(+) = 2,5-diamino-6-(1-D-ribosylamino)pyrimidin-4(3H)-one 5'-phosphate + NADPH + H(+)</text>
        <dbReference type="Rhea" id="RHEA:27278"/>
        <dbReference type="ChEBI" id="CHEBI:15378"/>
        <dbReference type="ChEBI" id="CHEBI:57783"/>
        <dbReference type="ChEBI" id="CHEBI:58349"/>
        <dbReference type="ChEBI" id="CHEBI:58890"/>
        <dbReference type="ChEBI" id="CHEBI:59545"/>
        <dbReference type="EC" id="1.1.1.302"/>
    </reaction>
</comment>
<gene>
    <name evidence="11" type="ORF">DI09_50p90</name>
</gene>
<dbReference type="OrthoDB" id="3192019at2759"/>
<evidence type="ECO:0000256" key="1">
    <source>
        <dbReference type="ARBA" id="ARBA00003555"/>
    </source>
</evidence>
<sequence length="192" mass="21306">MVRRVTIYTACTADGLISGTNHELDWLFTEKYRGSDLGFSEFLNGIDVTIMGRNTYEFSKAYGPVFPGKKNYVFSRTLEQLNDDSVQLVHENPIDFVKKTKLEPGKNIWIVGGSCLNSELLDAGLVDDLILTIHPVFLGSGIALCNGLASKHELSLLSCNTFTNGLVQLFYQVKNELHFQKAKGNSIRATPV</sequence>
<dbReference type="RefSeq" id="XP_013237348.1">
    <property type="nucleotide sequence ID" value="XM_013381894.1"/>
</dbReference>
<evidence type="ECO:0000313" key="12">
    <source>
        <dbReference type="Proteomes" id="UP000029725"/>
    </source>
</evidence>
<feature type="domain" description="Bacterial bifunctional deaminase-reductase C-terminal" evidence="10">
    <location>
        <begin position="5"/>
        <end position="167"/>
    </location>
</feature>
<evidence type="ECO:0000256" key="5">
    <source>
        <dbReference type="ARBA" id="ARBA00022619"/>
    </source>
</evidence>
<keyword evidence="12" id="KW-1185">Reference proteome</keyword>
<dbReference type="SUPFAM" id="SSF53597">
    <property type="entry name" value="Dihydrofolate reductase-like"/>
    <property type="match status" value="1"/>
</dbReference>
<dbReference type="GO" id="GO:0008703">
    <property type="term" value="F:5-amino-6-(5-phosphoribosylamino)uracil reductase activity"/>
    <property type="evidence" value="ECO:0007669"/>
    <property type="project" value="InterPro"/>
</dbReference>
<dbReference type="Proteomes" id="UP000029725">
    <property type="component" value="Unassembled WGS sequence"/>
</dbReference>
<comment type="catalytic activity">
    <reaction evidence="8">
        <text>2,5-diamino-6-(1-D-ribitylamino)pyrimidin-4(3H)-one 5'-phosphate + NAD(+) = 2,5-diamino-6-(1-D-ribosylamino)pyrimidin-4(3H)-one 5'-phosphate + NADH + H(+)</text>
        <dbReference type="Rhea" id="RHEA:27274"/>
        <dbReference type="ChEBI" id="CHEBI:15378"/>
        <dbReference type="ChEBI" id="CHEBI:57540"/>
        <dbReference type="ChEBI" id="CHEBI:57945"/>
        <dbReference type="ChEBI" id="CHEBI:58890"/>
        <dbReference type="ChEBI" id="CHEBI:59545"/>
        <dbReference type="EC" id="1.1.1.302"/>
    </reaction>
</comment>
<dbReference type="EC" id="1.1.1.302" evidence="3"/>
<dbReference type="PANTHER" id="PTHR38011">
    <property type="entry name" value="DIHYDROFOLATE REDUCTASE FAMILY PROTEIN (AFU_ORTHOLOGUE AFUA_8G06820)"/>
    <property type="match status" value="1"/>
</dbReference>
<accession>A0A098VPD7</accession>
<dbReference type="Gene3D" id="3.40.430.10">
    <property type="entry name" value="Dihydrofolate Reductase, subunit A"/>
    <property type="match status" value="1"/>
</dbReference>
<dbReference type="EMBL" id="JMKJ01000455">
    <property type="protein sequence ID" value="KGG50902.1"/>
    <property type="molecule type" value="Genomic_DNA"/>
</dbReference>
<comment type="caution">
    <text evidence="11">The sequence shown here is derived from an EMBL/GenBank/DDBJ whole genome shotgun (WGS) entry which is preliminary data.</text>
</comment>
<dbReference type="AlphaFoldDB" id="A0A098VPD7"/>
<dbReference type="InterPro" id="IPR050765">
    <property type="entry name" value="Riboflavin_Biosynth_HTPR"/>
</dbReference>
<dbReference type="HOGENOM" id="CLU_043966_4_2_1"/>
<keyword evidence="5" id="KW-0686">Riboflavin biosynthesis</keyword>
<comment type="function">
    <text evidence="1">Catalyzes an early step in riboflavin biosynthesis, the NADPH-dependent reduction of the ribose side chain of 2,5-diamino-6-ribosylamino-4(3H)-pyrimidinone 5'-phosphate, yielding 2,5-diamino-6-ribitylamino-4(3H)-pyrimidinone 5'-phosphate.</text>
</comment>
<evidence type="ECO:0000259" key="10">
    <source>
        <dbReference type="Pfam" id="PF01872"/>
    </source>
</evidence>
<protein>
    <recommendedName>
        <fullName evidence="4">2,5-diamino-6-ribosylamino-4(3H)-pyrimidinone 5'-phosphate reductase</fullName>
        <ecNumber evidence="3">1.1.1.302</ecNumber>
    </recommendedName>
    <alternativeName>
        <fullName evidence="7">2,5-diamino-6-(5-phospho-D-ribosylamino)pyrimidin-4(3H)-one reductase</fullName>
    </alternativeName>
    <alternativeName>
        <fullName evidence="6">2,5-diamino-6-ribitylamino-4(3H)-pyrimidinone 5'-phosphate synthase</fullName>
    </alternativeName>
</protein>
<comment type="similarity">
    <text evidence="2">Belongs to the HTP reductase family.</text>
</comment>
<evidence type="ECO:0000256" key="8">
    <source>
        <dbReference type="ARBA" id="ARBA00047550"/>
    </source>
</evidence>
<dbReference type="GO" id="GO:0009231">
    <property type="term" value="P:riboflavin biosynthetic process"/>
    <property type="evidence" value="ECO:0007669"/>
    <property type="project" value="UniProtKB-KW"/>
</dbReference>
<proteinExistence type="inferred from homology"/>
<evidence type="ECO:0000256" key="2">
    <source>
        <dbReference type="ARBA" id="ARBA00009723"/>
    </source>
</evidence>
<dbReference type="VEuPathDB" id="MicrosporidiaDB:DI09_50p90"/>
<dbReference type="GeneID" id="25260218"/>
<reference evidence="11 12" key="1">
    <citation type="submission" date="2014-04" db="EMBL/GenBank/DDBJ databases">
        <title>A new species of microsporidia sheds light on the evolution of extreme parasitism.</title>
        <authorList>
            <person name="Haag K.L."/>
            <person name="James T.Y."/>
            <person name="Larsson R."/>
            <person name="Schaer T.M."/>
            <person name="Refardt D."/>
            <person name="Pombert J.-F."/>
            <person name="Ebert D."/>
        </authorList>
    </citation>
    <scope>NUCLEOTIDE SEQUENCE [LARGE SCALE GENOMIC DNA]</scope>
    <source>
        <strain evidence="11 12">UGP3</strain>
        <tissue evidence="11">Spores</tissue>
    </source>
</reference>
<evidence type="ECO:0000256" key="6">
    <source>
        <dbReference type="ARBA" id="ARBA00030073"/>
    </source>
</evidence>